<evidence type="ECO:0000256" key="3">
    <source>
        <dbReference type="ARBA" id="ARBA00012111"/>
    </source>
</evidence>
<feature type="compositionally biased region" description="Polar residues" evidence="10">
    <location>
        <begin position="74"/>
        <end position="85"/>
    </location>
</feature>
<evidence type="ECO:0000256" key="8">
    <source>
        <dbReference type="ARBA" id="ARBA00023163"/>
    </source>
</evidence>
<keyword evidence="4" id="KW-0678">Repressor</keyword>
<dbReference type="InterPro" id="IPR037138">
    <property type="entry name" value="His_deacetylse_dom_sf"/>
</dbReference>
<evidence type="ECO:0000313" key="13">
    <source>
        <dbReference type="EMBL" id="KAL1306585.1"/>
    </source>
</evidence>
<keyword evidence="9" id="KW-0539">Nucleus</keyword>
<reference evidence="13 14" key="1">
    <citation type="submission" date="2024-07" db="EMBL/GenBank/DDBJ databases">
        <title>Draft sequence of the Neodothiora populina.</title>
        <authorList>
            <person name="Drown D.D."/>
            <person name="Schuette U.S."/>
            <person name="Buechlein A.B."/>
            <person name="Rusch D.R."/>
            <person name="Winton L.W."/>
            <person name="Adams G.A."/>
        </authorList>
    </citation>
    <scope>NUCLEOTIDE SEQUENCE [LARGE SCALE GENOMIC DNA]</scope>
    <source>
        <strain evidence="13 14">CPC 39397</strain>
    </source>
</reference>
<dbReference type="PIRSF" id="PIRSF037919">
    <property type="entry name" value="HDAC_II_yeast"/>
    <property type="match status" value="1"/>
</dbReference>
<organism evidence="13 14">
    <name type="scientific">Neodothiora populina</name>
    <dbReference type="NCBI Taxonomy" id="2781224"/>
    <lineage>
        <taxon>Eukaryota</taxon>
        <taxon>Fungi</taxon>
        <taxon>Dikarya</taxon>
        <taxon>Ascomycota</taxon>
        <taxon>Pezizomycotina</taxon>
        <taxon>Dothideomycetes</taxon>
        <taxon>Dothideomycetidae</taxon>
        <taxon>Dothideales</taxon>
        <taxon>Dothioraceae</taxon>
        <taxon>Neodothiora</taxon>
    </lineage>
</organism>
<evidence type="ECO:0000256" key="9">
    <source>
        <dbReference type="ARBA" id="ARBA00023242"/>
    </source>
</evidence>
<dbReference type="InterPro" id="IPR017321">
    <property type="entry name" value="Hist_deAcase_II_yeast"/>
</dbReference>
<dbReference type="InterPro" id="IPR019154">
    <property type="entry name" value="Arb2-like_domain"/>
</dbReference>
<keyword evidence="5" id="KW-0378">Hydrolase</keyword>
<comment type="subcellular location">
    <subcellularLocation>
        <location evidence="1">Nucleus</location>
    </subcellularLocation>
</comment>
<dbReference type="EC" id="3.5.1.98" evidence="3"/>
<dbReference type="InterPro" id="IPR000286">
    <property type="entry name" value="HDACs"/>
</dbReference>
<evidence type="ECO:0000256" key="1">
    <source>
        <dbReference type="ARBA" id="ARBA00004123"/>
    </source>
</evidence>
<evidence type="ECO:0000256" key="5">
    <source>
        <dbReference type="ARBA" id="ARBA00022801"/>
    </source>
</evidence>
<evidence type="ECO:0000256" key="6">
    <source>
        <dbReference type="ARBA" id="ARBA00022853"/>
    </source>
</evidence>
<feature type="region of interest" description="Disordered" evidence="10">
    <location>
        <begin position="788"/>
        <end position="851"/>
    </location>
</feature>
<keyword evidence="7" id="KW-0805">Transcription regulation</keyword>
<feature type="domain" description="Arb2-like" evidence="12">
    <location>
        <begin position="486"/>
        <end position="750"/>
    </location>
</feature>
<feature type="region of interest" description="Disordered" evidence="10">
    <location>
        <begin position="58"/>
        <end position="85"/>
    </location>
</feature>
<evidence type="ECO:0000256" key="10">
    <source>
        <dbReference type="SAM" id="MobiDB-lite"/>
    </source>
</evidence>
<gene>
    <name evidence="13" type="ORF">AAFC00_005269</name>
</gene>
<protein>
    <recommendedName>
        <fullName evidence="3">histone deacetylase</fullName>
        <ecNumber evidence="3">3.5.1.98</ecNumber>
    </recommendedName>
</protein>
<dbReference type="EMBL" id="JBFMKM010000004">
    <property type="protein sequence ID" value="KAL1306585.1"/>
    <property type="molecule type" value="Genomic_DNA"/>
</dbReference>
<name>A0ABR3PKB9_9PEZI</name>
<evidence type="ECO:0000259" key="11">
    <source>
        <dbReference type="Pfam" id="PF00850"/>
    </source>
</evidence>
<evidence type="ECO:0000313" key="14">
    <source>
        <dbReference type="Proteomes" id="UP001562354"/>
    </source>
</evidence>
<comment type="similarity">
    <text evidence="2">Belongs to the histone deacetylase family. HD type 2 subfamily.</text>
</comment>
<dbReference type="Pfam" id="PF00850">
    <property type="entry name" value="Hist_deacetyl"/>
    <property type="match status" value="1"/>
</dbReference>
<dbReference type="PRINTS" id="PR01270">
    <property type="entry name" value="HDASUPER"/>
</dbReference>
<comment type="caution">
    <text evidence="13">The sequence shown here is derived from an EMBL/GenBank/DDBJ whole genome shotgun (WGS) entry which is preliminary data.</text>
</comment>
<dbReference type="Gene3D" id="3.40.800.20">
    <property type="entry name" value="Histone deacetylase domain"/>
    <property type="match status" value="1"/>
</dbReference>
<evidence type="ECO:0000259" key="12">
    <source>
        <dbReference type="Pfam" id="PF09757"/>
    </source>
</evidence>
<evidence type="ECO:0000256" key="2">
    <source>
        <dbReference type="ARBA" id="ARBA00007738"/>
    </source>
</evidence>
<evidence type="ECO:0000256" key="4">
    <source>
        <dbReference type="ARBA" id="ARBA00022491"/>
    </source>
</evidence>
<dbReference type="PANTHER" id="PTHR10625">
    <property type="entry name" value="HISTONE DEACETYLASE HDAC1-RELATED"/>
    <property type="match status" value="1"/>
</dbReference>
<evidence type="ECO:0000256" key="7">
    <source>
        <dbReference type="ARBA" id="ARBA00023015"/>
    </source>
</evidence>
<feature type="domain" description="Histone deacetylase" evidence="11">
    <location>
        <begin position="125"/>
        <end position="435"/>
    </location>
</feature>
<proteinExistence type="inferred from homology"/>
<sequence length="851" mass="95214">MDPGQIMRDTNHVMGDGLDILVSTEMPMNGSIDPSAIFNDPMEQDVSLSPELDRPAIRGSISKIPNGSRDSHSRSPSYKQETKSTWARVQKSEILPYSTSVTGLVYDVRMRFHVEVEPKKEHGVHPEDPRRIYSIYQELVEAGLVDDPDSPGPVSDLVLGRIPARFATKEEICAVHTEQHFEWVCSLKDWDNNSLYDEGEKMDSIYLSRNSPMCARLSAGGAIEACRAIWNEQIKNVIAVIRPPGHHAEHDTPKGFCFFNNVPIAARACQKEFPDKCRKVMILDWDVHHGNGVQEAFYDDPNVLYISLHVHKDGYFYPAGDYGDHLHCGEGKGLGRNVNIPWKTAGMTDGDYLYAFQQIVMPIAQDFDPDMVIVSAGFDAAEGDMLGLCHVSPAGYAHMTHMLMSLADGKVAVCLEGGYNLRSIAVSALAVTRTLMGEPPERLISNEPSPTGVDTVELVKRTQSKFWPCLYPRNPSDRFKTLKAARMHDIIREWQTKKLFEDFDMTSLFIARNKISKSFEGQVLATPNYTEDRPLLLIFHDPPEMSGEADPRTSKMELHNSYVVDGLRDYIAWAVKEEFSVIDVNIPKHNTSAGDDFEMKDEDAHATRVQEAFELANYIWENYVEVYDRPQIFIMGVGAAYASIVQMLKSHDRFRDQIGEDGKIYSFISDNDALHAYKSLTEDYLAERWYRNSTLIFVADKHNIWVRAKTKSPSKRWGTLIKSDENHLEDMLALHKDQVLTEMMELSEEWRSSAAAASGESSSSAEDELAMQTDHRALGAATMAVPTPRSVPALPNPAVTSAPYGIDSNGNNNDIRASTPPMPRSPGRLPPLGNFALTSPIRTKPASPAKQ</sequence>
<dbReference type="InterPro" id="IPR023696">
    <property type="entry name" value="Ureohydrolase_dom_sf"/>
</dbReference>
<accession>A0ABR3PKB9</accession>
<dbReference type="Pfam" id="PF09757">
    <property type="entry name" value="Arb2-like"/>
    <property type="match status" value="1"/>
</dbReference>
<keyword evidence="14" id="KW-1185">Reference proteome</keyword>
<dbReference type="InterPro" id="IPR023801">
    <property type="entry name" value="His_deacetylse_dom"/>
</dbReference>
<dbReference type="PANTHER" id="PTHR10625:SF5">
    <property type="entry name" value="HISTONE DEACETYLASE"/>
    <property type="match status" value="1"/>
</dbReference>
<dbReference type="GeneID" id="95978968"/>
<keyword evidence="8" id="KW-0804">Transcription</keyword>
<keyword evidence="6" id="KW-0156">Chromatin regulator</keyword>
<dbReference type="Proteomes" id="UP001562354">
    <property type="component" value="Unassembled WGS sequence"/>
</dbReference>
<dbReference type="RefSeq" id="XP_069202857.1">
    <property type="nucleotide sequence ID" value="XM_069345025.1"/>
</dbReference>
<dbReference type="SUPFAM" id="SSF52768">
    <property type="entry name" value="Arginase/deacetylase"/>
    <property type="match status" value="1"/>
</dbReference>